<sequence length="158" mass="17129">MAKNLIFSFDDMGSKKDTATRAVVRYFARAGSHIVQGDISPNIKRSSGVSYREMVLTFADSQVVTFSIKQSGDIFQVKLNGRVVPLKHQDDQVAAIGEMVGKMDAGRSKFQAAMAKVRIQLPDSIRTAAPKMEIALQERSAALDVAIVAITEDIAALA</sequence>
<organism evidence="2 3">
    <name type="scientific">Collimonas rhizosphaerae</name>
    <dbReference type="NCBI Taxonomy" id="3126357"/>
    <lineage>
        <taxon>Bacteria</taxon>
        <taxon>Pseudomonadati</taxon>
        <taxon>Pseudomonadota</taxon>
        <taxon>Betaproteobacteria</taxon>
        <taxon>Burkholderiales</taxon>
        <taxon>Oxalobacteraceae</taxon>
        <taxon>Collimonas</taxon>
    </lineage>
</organism>
<name>A0ABU9Q383_9BURK</name>
<evidence type="ECO:0000259" key="1">
    <source>
        <dbReference type="Pfam" id="PF18788"/>
    </source>
</evidence>
<keyword evidence="3" id="KW-1185">Reference proteome</keyword>
<protein>
    <recommendedName>
        <fullName evidence="1">Defence against restriction A N-terminal domain-containing protein</fullName>
    </recommendedName>
</protein>
<evidence type="ECO:0000313" key="2">
    <source>
        <dbReference type="EMBL" id="MEM4990719.1"/>
    </source>
</evidence>
<proteinExistence type="predicted"/>
<gene>
    <name evidence="2" type="ORF">V8G57_25250</name>
</gene>
<dbReference type="EMBL" id="JBANDC010000030">
    <property type="protein sequence ID" value="MEM4990719.1"/>
    <property type="molecule type" value="Genomic_DNA"/>
</dbReference>
<dbReference type="RefSeq" id="WP_342831739.1">
    <property type="nucleotide sequence ID" value="NZ_JBANDC010000030.1"/>
</dbReference>
<dbReference type="Proteomes" id="UP001495910">
    <property type="component" value="Unassembled WGS sequence"/>
</dbReference>
<dbReference type="InterPro" id="IPR041140">
    <property type="entry name" value="DarA_N"/>
</dbReference>
<evidence type="ECO:0000313" key="3">
    <source>
        <dbReference type="Proteomes" id="UP001495910"/>
    </source>
</evidence>
<reference evidence="2 3" key="1">
    <citation type="submission" date="2024-02" db="EMBL/GenBank/DDBJ databases">
        <title>Draft genome sequence of Collimonas sp. strain H4R21, an effective mineral-weathering bacterial strain isolated from the beech rhizosphere.</title>
        <authorList>
            <person name="Morin E."/>
            <person name="Uroz S."/>
            <person name="Leveau J.H.J."/>
            <person name="Kumar R."/>
            <person name="Rey M.W."/>
            <person name="Pham J."/>
        </authorList>
    </citation>
    <scope>NUCLEOTIDE SEQUENCE [LARGE SCALE GENOMIC DNA]</scope>
    <source>
        <strain evidence="2 3">H4R21</strain>
    </source>
</reference>
<accession>A0ABU9Q383</accession>
<comment type="caution">
    <text evidence="2">The sequence shown here is derived from an EMBL/GenBank/DDBJ whole genome shotgun (WGS) entry which is preliminary data.</text>
</comment>
<feature type="domain" description="Defence against restriction A N-terminal" evidence="1">
    <location>
        <begin position="7"/>
        <end position="105"/>
    </location>
</feature>
<dbReference type="Pfam" id="PF18788">
    <property type="entry name" value="DarA_N"/>
    <property type="match status" value="1"/>
</dbReference>